<evidence type="ECO:0000259" key="2">
    <source>
        <dbReference type="PROSITE" id="PS50235"/>
    </source>
</evidence>
<dbReference type="PROSITE" id="PS00972">
    <property type="entry name" value="USP_1"/>
    <property type="match status" value="1"/>
</dbReference>
<dbReference type="Pfam" id="PF00443">
    <property type="entry name" value="UCH"/>
    <property type="match status" value="1"/>
</dbReference>
<feature type="region of interest" description="Disordered" evidence="1">
    <location>
        <begin position="492"/>
        <end position="529"/>
    </location>
</feature>
<organism evidence="3 4">
    <name type="scientific">Porites evermanni</name>
    <dbReference type="NCBI Taxonomy" id="104178"/>
    <lineage>
        <taxon>Eukaryota</taxon>
        <taxon>Metazoa</taxon>
        <taxon>Cnidaria</taxon>
        <taxon>Anthozoa</taxon>
        <taxon>Hexacorallia</taxon>
        <taxon>Scleractinia</taxon>
        <taxon>Fungiina</taxon>
        <taxon>Poritidae</taxon>
        <taxon>Porites</taxon>
    </lineage>
</organism>
<dbReference type="InterPro" id="IPR028889">
    <property type="entry name" value="USP"/>
</dbReference>
<dbReference type="PROSITE" id="PS50235">
    <property type="entry name" value="USP_3"/>
    <property type="match status" value="1"/>
</dbReference>
<reference evidence="3 4" key="1">
    <citation type="submission" date="2022-05" db="EMBL/GenBank/DDBJ databases">
        <authorList>
            <consortium name="Genoscope - CEA"/>
            <person name="William W."/>
        </authorList>
    </citation>
    <scope>NUCLEOTIDE SEQUENCE [LARGE SCALE GENOMIC DNA]</scope>
</reference>
<dbReference type="PANTHER" id="PTHR24006:SF842">
    <property type="entry name" value="UBIQUITIN CARBOXYL-TERMINAL HYDROLASE 40"/>
    <property type="match status" value="1"/>
</dbReference>
<dbReference type="InterPro" id="IPR050164">
    <property type="entry name" value="Peptidase_C19"/>
</dbReference>
<keyword evidence="4" id="KW-1185">Reference proteome</keyword>
<proteinExistence type="predicted"/>
<dbReference type="PROSITE" id="PS00973">
    <property type="entry name" value="USP_2"/>
    <property type="match status" value="1"/>
</dbReference>
<dbReference type="SUPFAM" id="SSF54001">
    <property type="entry name" value="Cysteine proteinases"/>
    <property type="match status" value="1"/>
</dbReference>
<dbReference type="InterPro" id="IPR018200">
    <property type="entry name" value="USP_CS"/>
</dbReference>
<sequence>MFGSLFENKEDEEETVLEKSSQNPHQGVSKPQCPPAPRGETGICGLQNQGATCYLNSLLQTLFFTPEFRGKTQPWKRYPSSYTFYWQMLPLSHTKFRTLYSFKLLYNALPLKTNHNARMFHQWANSVTYYKSSFPILQILLSNRNNTFISVFPSQGASKSRARVIPLQLQKLFAKLLLLNQDSIGTTDLTDSFGWAGNEGFQQHDVQELNRILFSALESSLIGTPGAALIRKLYHGTSVTKVICKECGHVSEREEDYLDLPLILSGCNGLEQSLEMSYVLKEKLEGANKYKCGSCGKLVNAIKGSKIRTLPPILTFSLLRFNYDFQRGERFKETKRYTFPVALSMREFCESNKEVADDQEYELFSVVIHGGSCYGGHYHAYIRDVEGLRTWFEPDKEQVRIVQGEDDSQENVVVNSGDPVELIVALLRKLGGAASVNQLCQCMSKDTGIAWNKRFKSRFGPLSKFFKKNSDLFSFSDACGWVSLKNAGENPSSSGLASAQREEHRPLGSESAQSSVVVDEGKPLSSAREKVPEQRHMWFDVNDSRISCIRERDLQRQFSGKESAYMLFYRRKNLSVSGSDPNLSVPTSLRTEVGEINKELAKQREDYDARLNQISVTVHFASHYVVSDGFLRIQQGLTSEPLIVSLDRRKPVTDLLRKITELDTCRDDEASNTVHIARRLPAGLYLFQEVIQHPEKSLIQSGVHDGTEVFLWNGEEVGGYKVYTGEDSAPVLLNIKYSVSEDEAAVEIQKTFRKNTTLGEMKLMLCSSIGINYEDLLLSWVKSKIKNNVCALNADKDGDTLNEICLQDGDYLVAEKKIHIESNVKGKTTLSSQESKKHDNMISFTVEIRCVETATHEDREDKFPWPVFPVQILKDQTIRELKTKVLRLQSQFQHIAETVCRFRVDDDFQGLSPPLYDHEKVSESWLKEGQKLVLESGAPLLPEEIMIRFYVCAPSHTRQEMEQVVSKKITVGECLRLLTETVNLEGRTWHLRKTNWIGEPADSLDNEDETLENSHVNNGDTLIIEEGRLPPKGFIRLSLWQVRCGKTNEETYLGVNSQIRTPGSALKVETSRLTHCNSEGTQCDTECLVRVGDIEISEETALYDLKMQISTLPQLADHLIPTPGFLRLQEVVDGQQTRVLRGINRTLRQLKLTSSTQLSIRVLQHEEDLSPSAVLLKLRRKFPGERRYYAEQEVIFDPTEAVTPTLLRHFVSKISDIPLDQLNIAKYFPAKYDWLVIRDKPGQQGKQKGAKNKINLRRSPFYLQDGDIIGVKDCKLDSVNRDDFSTPADDEGKERLRQKEEEKKHR</sequence>
<gene>
    <name evidence="3" type="ORF">PEVE_00016848</name>
</gene>
<comment type="caution">
    <text evidence="3">The sequence shown here is derived from an EMBL/GenBank/DDBJ whole genome shotgun (WGS) entry which is preliminary data.</text>
</comment>
<evidence type="ECO:0000256" key="1">
    <source>
        <dbReference type="SAM" id="MobiDB-lite"/>
    </source>
</evidence>
<dbReference type="PANTHER" id="PTHR24006">
    <property type="entry name" value="UBIQUITIN CARBOXYL-TERMINAL HYDROLASE"/>
    <property type="match status" value="1"/>
</dbReference>
<name>A0ABN8S3Q7_9CNID</name>
<dbReference type="Proteomes" id="UP001159427">
    <property type="component" value="Unassembled WGS sequence"/>
</dbReference>
<feature type="region of interest" description="Disordered" evidence="1">
    <location>
        <begin position="1278"/>
        <end position="1306"/>
    </location>
</feature>
<dbReference type="InterPro" id="IPR001394">
    <property type="entry name" value="Peptidase_C19_UCH"/>
</dbReference>
<dbReference type="EMBL" id="CALNXI010002331">
    <property type="protein sequence ID" value="CAH3186376.1"/>
    <property type="molecule type" value="Genomic_DNA"/>
</dbReference>
<evidence type="ECO:0000313" key="4">
    <source>
        <dbReference type="Proteomes" id="UP001159427"/>
    </source>
</evidence>
<evidence type="ECO:0000313" key="3">
    <source>
        <dbReference type="EMBL" id="CAH3186376.1"/>
    </source>
</evidence>
<dbReference type="InterPro" id="IPR057763">
    <property type="entry name" value="UBL_USP40"/>
</dbReference>
<dbReference type="InterPro" id="IPR038765">
    <property type="entry name" value="Papain-like_cys_pep_sf"/>
</dbReference>
<dbReference type="Pfam" id="PF25822">
    <property type="entry name" value="UBL_USP40"/>
    <property type="match status" value="1"/>
</dbReference>
<protein>
    <recommendedName>
        <fullName evidence="2">USP domain-containing protein</fullName>
    </recommendedName>
</protein>
<feature type="compositionally biased region" description="Basic and acidic residues" evidence="1">
    <location>
        <begin position="519"/>
        <end position="529"/>
    </location>
</feature>
<dbReference type="Gene3D" id="3.90.70.10">
    <property type="entry name" value="Cysteine proteinases"/>
    <property type="match status" value="2"/>
</dbReference>
<feature type="region of interest" description="Disordered" evidence="1">
    <location>
        <begin position="1"/>
        <end position="34"/>
    </location>
</feature>
<accession>A0ABN8S3Q7</accession>
<feature type="domain" description="USP" evidence="2">
    <location>
        <begin position="44"/>
        <end position="572"/>
    </location>
</feature>